<accession>A0AAW0IUN0</accession>
<keyword evidence="3" id="KW-1185">Reference proteome</keyword>
<dbReference type="AlphaFoldDB" id="A0AAW0IUN0"/>
<protein>
    <submittedName>
        <fullName evidence="2">Uncharacterized protein</fullName>
    </submittedName>
</protein>
<reference evidence="2 3" key="1">
    <citation type="journal article" date="2018" name="Sci. Data">
        <title>The draft genome sequence of cork oak.</title>
        <authorList>
            <person name="Ramos A.M."/>
            <person name="Usie A."/>
            <person name="Barbosa P."/>
            <person name="Barros P.M."/>
            <person name="Capote T."/>
            <person name="Chaves I."/>
            <person name="Simoes F."/>
            <person name="Abreu I."/>
            <person name="Carrasquinho I."/>
            <person name="Faro C."/>
            <person name="Guimaraes J.B."/>
            <person name="Mendonca D."/>
            <person name="Nobrega F."/>
            <person name="Rodrigues L."/>
            <person name="Saibo N.J.M."/>
            <person name="Varela M.C."/>
            <person name="Egas C."/>
            <person name="Matos J."/>
            <person name="Miguel C.M."/>
            <person name="Oliveira M.M."/>
            <person name="Ricardo C.P."/>
            <person name="Goncalves S."/>
        </authorList>
    </citation>
    <scope>NUCLEOTIDE SEQUENCE [LARGE SCALE GENOMIC DNA]</scope>
    <source>
        <strain evidence="3">cv. HL8</strain>
    </source>
</reference>
<evidence type="ECO:0000256" key="1">
    <source>
        <dbReference type="SAM" id="Phobius"/>
    </source>
</evidence>
<organism evidence="2 3">
    <name type="scientific">Quercus suber</name>
    <name type="common">Cork oak</name>
    <dbReference type="NCBI Taxonomy" id="58331"/>
    <lineage>
        <taxon>Eukaryota</taxon>
        <taxon>Viridiplantae</taxon>
        <taxon>Streptophyta</taxon>
        <taxon>Embryophyta</taxon>
        <taxon>Tracheophyta</taxon>
        <taxon>Spermatophyta</taxon>
        <taxon>Magnoliopsida</taxon>
        <taxon>eudicotyledons</taxon>
        <taxon>Gunneridae</taxon>
        <taxon>Pentapetalae</taxon>
        <taxon>rosids</taxon>
        <taxon>fabids</taxon>
        <taxon>Fagales</taxon>
        <taxon>Fagaceae</taxon>
        <taxon>Quercus</taxon>
    </lineage>
</organism>
<comment type="caution">
    <text evidence="2">The sequence shown here is derived from an EMBL/GenBank/DDBJ whole genome shotgun (WGS) entry which is preliminary data.</text>
</comment>
<evidence type="ECO:0000313" key="2">
    <source>
        <dbReference type="EMBL" id="KAK7818230.1"/>
    </source>
</evidence>
<name>A0AAW0IUN0_QUESU</name>
<keyword evidence="1" id="KW-0812">Transmembrane</keyword>
<dbReference type="EMBL" id="PKMF04000839">
    <property type="protein sequence ID" value="KAK7818230.1"/>
    <property type="molecule type" value="Genomic_DNA"/>
</dbReference>
<dbReference type="Proteomes" id="UP000237347">
    <property type="component" value="Unassembled WGS sequence"/>
</dbReference>
<proteinExistence type="predicted"/>
<keyword evidence="1" id="KW-0472">Membrane</keyword>
<sequence>MASGWYIVARLWYTVLISVNEVICSILRTLYRLTGCTGVDKEYGLVLVAVAAYALTDCLEEDNLVSSEE</sequence>
<gene>
    <name evidence="2" type="ORF">CFP56_041622</name>
</gene>
<feature type="transmembrane region" description="Helical" evidence="1">
    <location>
        <begin position="12"/>
        <end position="31"/>
    </location>
</feature>
<evidence type="ECO:0000313" key="3">
    <source>
        <dbReference type="Proteomes" id="UP000237347"/>
    </source>
</evidence>
<keyword evidence="1" id="KW-1133">Transmembrane helix</keyword>